<dbReference type="RefSeq" id="WP_135588157.1">
    <property type="nucleotide sequence ID" value="NZ_RQEP01000018.1"/>
</dbReference>
<dbReference type="Pfam" id="PF01966">
    <property type="entry name" value="HD"/>
    <property type="match status" value="1"/>
</dbReference>
<dbReference type="NCBIfam" id="TIGR01353">
    <property type="entry name" value="dGTP_triPase"/>
    <property type="match status" value="1"/>
</dbReference>
<dbReference type="PANTHER" id="PTHR11373">
    <property type="entry name" value="DEOXYNUCLEOSIDE TRIPHOSPHATE TRIPHOSPHOHYDROLASE"/>
    <property type="match status" value="1"/>
</dbReference>
<evidence type="ECO:0000313" key="5">
    <source>
        <dbReference type="Proteomes" id="UP000297453"/>
    </source>
</evidence>
<dbReference type="Pfam" id="PF13286">
    <property type="entry name" value="HD_assoc"/>
    <property type="match status" value="1"/>
</dbReference>
<dbReference type="InterPro" id="IPR050135">
    <property type="entry name" value="dGTPase-like"/>
</dbReference>
<dbReference type="Proteomes" id="UP000297453">
    <property type="component" value="Unassembled WGS sequence"/>
</dbReference>
<dbReference type="NCBIfam" id="NF002326">
    <property type="entry name" value="PRK01286.1-1"/>
    <property type="match status" value="1"/>
</dbReference>
<comment type="caution">
    <text evidence="4">The sequence shown here is derived from an EMBL/GenBank/DDBJ whole genome shotgun (WGS) entry which is preliminary data.</text>
</comment>
<dbReference type="SMART" id="SM00471">
    <property type="entry name" value="HDc"/>
    <property type="match status" value="1"/>
</dbReference>
<dbReference type="InterPro" id="IPR006261">
    <property type="entry name" value="dGTPase"/>
</dbReference>
<keyword evidence="1 2" id="KW-0378">Hydrolase</keyword>
<dbReference type="EMBL" id="RQEP01000018">
    <property type="protein sequence ID" value="TGK00589.1"/>
    <property type="molecule type" value="Genomic_DNA"/>
</dbReference>
<evidence type="ECO:0000313" key="4">
    <source>
        <dbReference type="EMBL" id="TGK00589.1"/>
    </source>
</evidence>
<dbReference type="GO" id="GO:0006203">
    <property type="term" value="P:dGTP catabolic process"/>
    <property type="evidence" value="ECO:0007669"/>
    <property type="project" value="TreeGrafter"/>
</dbReference>
<sequence>MQRDRNQIIQAENSLLASYAVRQDETGVREYPEAEHPYRIPLQRDRDRVVHSSAFKRLQYKTQVFVYSVGENYRNRLTHTLEVAGISRTMATALGLNSLLAETIALAHDLGHTPFGHAGQDMLSDLMKDFGGFEHNKQSLRIVTFLETRYPSFPGLNLCGETIKGMMKHGGEYLGSHLGQERKEEGPSLEAQCADVADEIAYTSHDIDDGLEMGYLKLEELSDLHLWSDSFLKVKEEYPDLGGKVLVRSVIRELTNGMVSNMIRTIESRIHQWKISSRADLNFHFQEGKRIATYEPEYWEKVRELKSFLYRTLYRHPSVVVTSDRGRDIIESLFYHFRKQPDSIPETYRQRFETEGLERCVCDFVAGMTDRYAEEMAQSIGFKSKEA</sequence>
<dbReference type="CDD" id="cd00077">
    <property type="entry name" value="HDc"/>
    <property type="match status" value="1"/>
</dbReference>
<dbReference type="InterPro" id="IPR003607">
    <property type="entry name" value="HD/PDEase_dom"/>
</dbReference>
<dbReference type="HAMAP" id="MF_01212">
    <property type="entry name" value="dGTPase_type2"/>
    <property type="match status" value="1"/>
</dbReference>
<dbReference type="FunFam" id="1.10.3210.10:FF:000024">
    <property type="entry name" value="Deoxyguanosinetriphosphate triphosphohydrolase-like protein"/>
    <property type="match status" value="1"/>
</dbReference>
<evidence type="ECO:0000256" key="2">
    <source>
        <dbReference type="HAMAP-Rule" id="MF_01212"/>
    </source>
</evidence>
<comment type="similarity">
    <text evidence="2">Belongs to the dGTPase family. Type 2 subfamily.</text>
</comment>
<evidence type="ECO:0000259" key="3">
    <source>
        <dbReference type="PROSITE" id="PS51831"/>
    </source>
</evidence>
<keyword evidence="5" id="KW-1185">Reference proteome</keyword>
<proteinExistence type="inferred from homology"/>
<name>A0A4V3JB16_9LEPT</name>
<dbReference type="InterPro" id="IPR026875">
    <property type="entry name" value="PHydrolase_assoc_dom"/>
</dbReference>
<dbReference type="SUPFAM" id="SSF109604">
    <property type="entry name" value="HD-domain/PDEase-like"/>
    <property type="match status" value="1"/>
</dbReference>
<accession>A0A4V3JB16</accession>
<dbReference type="InterPro" id="IPR006674">
    <property type="entry name" value="HD_domain"/>
</dbReference>
<gene>
    <name evidence="4" type="ORF">EHO59_11585</name>
</gene>
<reference evidence="4" key="1">
    <citation type="journal article" date="2019" name="PLoS Negl. Trop. Dis.">
        <title>Revisiting the worldwide diversity of Leptospira species in the environment.</title>
        <authorList>
            <person name="Vincent A.T."/>
            <person name="Schiettekatte O."/>
            <person name="Bourhy P."/>
            <person name="Veyrier F.J."/>
            <person name="Picardeau M."/>
        </authorList>
    </citation>
    <scope>NUCLEOTIDE SEQUENCE [LARGE SCALE GENOMIC DNA]</scope>
    <source>
        <strain evidence="4">SSS9</strain>
    </source>
</reference>
<evidence type="ECO:0000256" key="1">
    <source>
        <dbReference type="ARBA" id="ARBA00022801"/>
    </source>
</evidence>
<dbReference type="PANTHER" id="PTHR11373:SF43">
    <property type="entry name" value="DEOXYGUANOSINETRIPHOSPHATE TRIPHOSPHOHYDROLASE-LIKE PROTEIN"/>
    <property type="match status" value="1"/>
</dbReference>
<dbReference type="GO" id="GO:0008832">
    <property type="term" value="F:dGTPase activity"/>
    <property type="evidence" value="ECO:0007669"/>
    <property type="project" value="TreeGrafter"/>
</dbReference>
<dbReference type="PROSITE" id="PS51831">
    <property type="entry name" value="HD"/>
    <property type="match status" value="1"/>
</dbReference>
<dbReference type="OrthoDB" id="9803619at2"/>
<dbReference type="AlphaFoldDB" id="A0A4V3JB16"/>
<protein>
    <recommendedName>
        <fullName evidence="2">Deoxyguanosinetriphosphate triphosphohydrolase-like protein</fullName>
    </recommendedName>
</protein>
<feature type="domain" description="HD" evidence="3">
    <location>
        <begin position="76"/>
        <end position="203"/>
    </location>
</feature>
<organism evidence="4 5">
    <name type="scientific">Leptospira semungkisensis</name>
    <dbReference type="NCBI Taxonomy" id="2484985"/>
    <lineage>
        <taxon>Bacteria</taxon>
        <taxon>Pseudomonadati</taxon>
        <taxon>Spirochaetota</taxon>
        <taxon>Spirochaetia</taxon>
        <taxon>Leptospirales</taxon>
        <taxon>Leptospiraceae</taxon>
        <taxon>Leptospira</taxon>
    </lineage>
</organism>
<dbReference type="InterPro" id="IPR023023">
    <property type="entry name" value="dNTPase_2"/>
</dbReference>
<dbReference type="Gene3D" id="1.10.3210.10">
    <property type="entry name" value="Hypothetical protein af1432"/>
    <property type="match status" value="1"/>
</dbReference>